<name>A0ABX1J5H4_9PSEU</name>
<dbReference type="InterPro" id="IPR021005">
    <property type="entry name" value="Znf_CGNR"/>
</dbReference>
<comment type="caution">
    <text evidence="2">The sequence shown here is derived from an EMBL/GenBank/DDBJ whole genome shotgun (WGS) entry which is preliminary data.</text>
</comment>
<evidence type="ECO:0000313" key="2">
    <source>
        <dbReference type="EMBL" id="NKQ55053.1"/>
    </source>
</evidence>
<dbReference type="Gene3D" id="1.10.3300.10">
    <property type="entry name" value="Jann2411-like domain"/>
    <property type="match status" value="1"/>
</dbReference>
<dbReference type="InterPro" id="IPR010852">
    <property type="entry name" value="ABATE"/>
</dbReference>
<dbReference type="SUPFAM" id="SSF160904">
    <property type="entry name" value="Jann2411-like"/>
    <property type="match status" value="1"/>
</dbReference>
<dbReference type="PANTHER" id="PTHR35525:SF3">
    <property type="entry name" value="BLL6575 PROTEIN"/>
    <property type="match status" value="1"/>
</dbReference>
<keyword evidence="3" id="KW-1185">Reference proteome</keyword>
<sequence length="178" mass="19801">MKAVDWIFDGGRPSVDLVNTMRDRHLGGRELLVDPAALIEWLTLMKLVEHRSRATRDQLAAAHELREAIDRLARGGRSAHDVRLLNTTAQAAPVPQLRLAHGRPTRQTANTVATAMATLAIDAIELVASGAEVRICAWDHCGLRFVDTSPEHNRQWCSMSRCGNRAKARAHYARRKAQ</sequence>
<accession>A0ABX1J5H4</accession>
<evidence type="ECO:0000259" key="1">
    <source>
        <dbReference type="Pfam" id="PF11706"/>
    </source>
</evidence>
<protein>
    <recommendedName>
        <fullName evidence="1">Zinc finger CGNR domain-containing protein</fullName>
    </recommendedName>
</protein>
<dbReference type="Pfam" id="PF07336">
    <property type="entry name" value="ABATE"/>
    <property type="match status" value="1"/>
</dbReference>
<gene>
    <name evidence="2" type="ORF">HFP15_19405</name>
</gene>
<dbReference type="Proteomes" id="UP000715441">
    <property type="component" value="Unassembled WGS sequence"/>
</dbReference>
<dbReference type="EMBL" id="JAAXLS010000012">
    <property type="protein sequence ID" value="NKQ55053.1"/>
    <property type="molecule type" value="Genomic_DNA"/>
</dbReference>
<evidence type="ECO:0000313" key="3">
    <source>
        <dbReference type="Proteomes" id="UP000715441"/>
    </source>
</evidence>
<feature type="domain" description="Zinc finger CGNR" evidence="1">
    <location>
        <begin position="133"/>
        <end position="175"/>
    </location>
</feature>
<reference evidence="2 3" key="1">
    <citation type="submission" date="2020-04" db="EMBL/GenBank/DDBJ databases">
        <title>Novel species.</title>
        <authorList>
            <person name="Teo W.F.A."/>
            <person name="Lipun K."/>
            <person name="Srisuk N."/>
            <person name="Duangmal K."/>
        </authorList>
    </citation>
    <scope>NUCLEOTIDE SEQUENCE [LARGE SCALE GENOMIC DNA]</scope>
    <source>
        <strain evidence="2 3">K13G38</strain>
    </source>
</reference>
<proteinExistence type="predicted"/>
<organism evidence="2 3">
    <name type="scientific">Amycolatopsis acididurans</name>
    <dbReference type="NCBI Taxonomy" id="2724524"/>
    <lineage>
        <taxon>Bacteria</taxon>
        <taxon>Bacillati</taxon>
        <taxon>Actinomycetota</taxon>
        <taxon>Actinomycetes</taxon>
        <taxon>Pseudonocardiales</taxon>
        <taxon>Pseudonocardiaceae</taxon>
        <taxon>Amycolatopsis</taxon>
    </lineage>
</organism>
<dbReference type="InterPro" id="IPR023286">
    <property type="entry name" value="ABATE_dom_sf"/>
</dbReference>
<dbReference type="Pfam" id="PF11706">
    <property type="entry name" value="zf-CGNR"/>
    <property type="match status" value="1"/>
</dbReference>
<dbReference type="PANTHER" id="PTHR35525">
    <property type="entry name" value="BLL6575 PROTEIN"/>
    <property type="match status" value="1"/>
</dbReference>